<reference evidence="4" key="1">
    <citation type="submission" date="2020-10" db="EMBL/GenBank/DDBJ databases">
        <authorList>
            <person name="Gilroy R."/>
        </authorList>
    </citation>
    <scope>NUCLEOTIDE SEQUENCE</scope>
    <source>
        <strain evidence="4">CHK190-19873</strain>
    </source>
</reference>
<dbReference type="Pfam" id="PF03065">
    <property type="entry name" value="Glyco_hydro_57"/>
    <property type="match status" value="1"/>
</dbReference>
<dbReference type="Gene3D" id="3.20.110.20">
    <property type="match status" value="1"/>
</dbReference>
<accession>A0A9D1JIF9</accession>
<evidence type="ECO:0000313" key="5">
    <source>
        <dbReference type="Proteomes" id="UP000823935"/>
    </source>
</evidence>
<keyword evidence="4" id="KW-0378">Hydrolase</keyword>
<evidence type="ECO:0000313" key="4">
    <source>
        <dbReference type="EMBL" id="HIS29975.1"/>
    </source>
</evidence>
<comment type="similarity">
    <text evidence="1">Belongs to the glycosyl hydrolase 57 family.</text>
</comment>
<dbReference type="InterPro" id="IPR011330">
    <property type="entry name" value="Glyco_hydro/deAcase_b/a-brl"/>
</dbReference>
<protein>
    <submittedName>
        <fullName evidence="4">Glycoside hydrolase family 57</fullName>
    </submittedName>
</protein>
<dbReference type="GO" id="GO:0016787">
    <property type="term" value="F:hydrolase activity"/>
    <property type="evidence" value="ECO:0007669"/>
    <property type="project" value="UniProtKB-KW"/>
</dbReference>
<proteinExistence type="inferred from homology"/>
<evidence type="ECO:0000256" key="2">
    <source>
        <dbReference type="ARBA" id="ARBA00023277"/>
    </source>
</evidence>
<dbReference type="InterPro" id="IPR052046">
    <property type="entry name" value="GH57_Enzymes"/>
</dbReference>
<dbReference type="GO" id="GO:0005975">
    <property type="term" value="P:carbohydrate metabolic process"/>
    <property type="evidence" value="ECO:0007669"/>
    <property type="project" value="InterPro"/>
</dbReference>
<keyword evidence="2" id="KW-0119">Carbohydrate metabolism</keyword>
<evidence type="ECO:0000259" key="3">
    <source>
        <dbReference type="Pfam" id="PF03065"/>
    </source>
</evidence>
<dbReference type="PANTHER" id="PTHR36306:SF1">
    <property type="entry name" value="ALPHA-AMYLASE-RELATED"/>
    <property type="match status" value="1"/>
</dbReference>
<dbReference type="InterPro" id="IPR004300">
    <property type="entry name" value="Glyco_hydro_57_N"/>
</dbReference>
<sequence length="465" mass="53516">MRPKIIFMPHANIQYSQLTPARRHWVIKNCYEKLFDLVLERNYRIAFEASGKTIDEIASQAPEVLAKLRTLVKNGQAEPVASPYIHFMVSNVPRDLCLFSLKQSLDTWEKQVGKRPAVGWNPECSWNHAVPKIYKEAGLETLVMDADSFFLSFPEIRKATGLYYDVQGHSNKNSLFKIEEYIADKPEFLQYLVNPSLAPNGLKMIFRSDCMANLLLWYLMDATEGMRSEKITKEEISQMYRKWKERIGNLGTFIMPYAEDAEYIGSSAYFYVKQFNEARFFEPEENSVGRFCDTVELALEAGYEMALPSEVVRDTPRLLENPWISQIENGVAWHGGTAKAWLNTEFALLLDPVCRDVYQGICDVWERQRQDKQIRDREDADLKAALSYVASAWVSDSRWPPQPTTPGRFNVQESIADLYEANEALARSMKNLGLEKEKALYSPGLMKSQIRCAEQKLMKMSYFGE</sequence>
<evidence type="ECO:0000256" key="1">
    <source>
        <dbReference type="ARBA" id="ARBA00006821"/>
    </source>
</evidence>
<name>A0A9D1JIF9_9FIRM</name>
<organism evidence="4 5">
    <name type="scientific">Candidatus Limivivens intestinipullorum</name>
    <dbReference type="NCBI Taxonomy" id="2840858"/>
    <lineage>
        <taxon>Bacteria</taxon>
        <taxon>Bacillati</taxon>
        <taxon>Bacillota</taxon>
        <taxon>Clostridia</taxon>
        <taxon>Lachnospirales</taxon>
        <taxon>Lachnospiraceae</taxon>
        <taxon>Lachnospiraceae incertae sedis</taxon>
        <taxon>Candidatus Limivivens</taxon>
    </lineage>
</organism>
<dbReference type="SUPFAM" id="SSF88713">
    <property type="entry name" value="Glycoside hydrolase/deacetylase"/>
    <property type="match status" value="1"/>
</dbReference>
<reference evidence="4" key="2">
    <citation type="journal article" date="2021" name="PeerJ">
        <title>Extensive microbial diversity within the chicken gut microbiome revealed by metagenomics and culture.</title>
        <authorList>
            <person name="Gilroy R."/>
            <person name="Ravi A."/>
            <person name="Getino M."/>
            <person name="Pursley I."/>
            <person name="Horton D.L."/>
            <person name="Alikhan N.F."/>
            <person name="Baker D."/>
            <person name="Gharbi K."/>
            <person name="Hall N."/>
            <person name="Watson M."/>
            <person name="Adriaenssens E.M."/>
            <person name="Foster-Nyarko E."/>
            <person name="Jarju S."/>
            <person name="Secka A."/>
            <person name="Antonio M."/>
            <person name="Oren A."/>
            <person name="Chaudhuri R.R."/>
            <person name="La Ragione R."/>
            <person name="Hildebrand F."/>
            <person name="Pallen M.J."/>
        </authorList>
    </citation>
    <scope>NUCLEOTIDE SEQUENCE</scope>
    <source>
        <strain evidence="4">CHK190-19873</strain>
    </source>
</reference>
<dbReference type="Proteomes" id="UP000823935">
    <property type="component" value="Unassembled WGS sequence"/>
</dbReference>
<dbReference type="AlphaFoldDB" id="A0A9D1JIF9"/>
<dbReference type="EMBL" id="DVIQ01000002">
    <property type="protein sequence ID" value="HIS29975.1"/>
    <property type="molecule type" value="Genomic_DNA"/>
</dbReference>
<dbReference type="PANTHER" id="PTHR36306">
    <property type="entry name" value="ALPHA-AMYLASE-RELATED-RELATED"/>
    <property type="match status" value="1"/>
</dbReference>
<feature type="domain" description="Glycoside hydrolase family 57 N-terminal" evidence="3">
    <location>
        <begin position="16"/>
        <end position="154"/>
    </location>
</feature>
<comment type="caution">
    <text evidence="4">The sequence shown here is derived from an EMBL/GenBank/DDBJ whole genome shotgun (WGS) entry which is preliminary data.</text>
</comment>
<gene>
    <name evidence="4" type="ORF">IAB44_00260</name>
</gene>